<dbReference type="PATRIC" id="fig|1335048.3.peg.1968"/>
<proteinExistence type="predicted"/>
<evidence type="ECO:0000313" key="2">
    <source>
        <dbReference type="EMBL" id="AMY69138.1"/>
    </source>
</evidence>
<dbReference type="Pfam" id="PF06233">
    <property type="entry name" value="Usg"/>
    <property type="match status" value="1"/>
</dbReference>
<accession>A0A159Z4B5</accession>
<protein>
    <submittedName>
        <fullName evidence="2">Usg family protein</fullName>
    </submittedName>
</protein>
<name>A0A159Z4B5_9RHOB</name>
<dbReference type="EMBL" id="CP012661">
    <property type="protein sequence ID" value="AMY69138.1"/>
    <property type="molecule type" value="Genomic_DNA"/>
</dbReference>
<feature type="region of interest" description="Disordered" evidence="1">
    <location>
        <begin position="1"/>
        <end position="22"/>
    </location>
</feature>
<dbReference type="AlphaFoldDB" id="A0A159Z4B5"/>
<evidence type="ECO:0000313" key="3">
    <source>
        <dbReference type="Proteomes" id="UP000076128"/>
    </source>
</evidence>
<dbReference type="OrthoDB" id="9811054at2"/>
<dbReference type="InterPro" id="IPR009354">
    <property type="entry name" value="Usg"/>
</dbReference>
<dbReference type="KEGG" id="daa:AKL17_1888"/>
<dbReference type="Proteomes" id="UP000076128">
    <property type="component" value="Chromosome"/>
</dbReference>
<organism evidence="2 3">
    <name type="scientific">Frigidibacter mobilis</name>
    <dbReference type="NCBI Taxonomy" id="1335048"/>
    <lineage>
        <taxon>Bacteria</taxon>
        <taxon>Pseudomonadati</taxon>
        <taxon>Pseudomonadota</taxon>
        <taxon>Alphaproteobacteria</taxon>
        <taxon>Rhodobacterales</taxon>
        <taxon>Paracoccaceae</taxon>
        <taxon>Frigidibacter</taxon>
    </lineage>
</organism>
<sequence>MHKESPRNPGVPRPGSGSGLAPETELMLRGYGLTTAELYYRMPDHRSVLNSFIWQEYDLAPDYPKLFGFIEFWQEQIEGPLHSVRFTHRKLIAPGSWRNVVGEFTLH</sequence>
<gene>
    <name evidence="2" type="ORF">AKL17_1888</name>
</gene>
<reference evidence="2 3" key="1">
    <citation type="submission" date="2015-09" db="EMBL/GenBank/DDBJ databases">
        <title>Complete genome sequence of Defluviimonas alba cai42t isolated from an oilfield in Xinjiang.</title>
        <authorList>
            <person name="Geng S."/>
            <person name="Pan X."/>
            <person name="Wu X."/>
        </authorList>
    </citation>
    <scope>NUCLEOTIDE SEQUENCE [LARGE SCALE GENOMIC DNA]</scope>
    <source>
        <strain evidence="3">cai42</strain>
    </source>
</reference>
<dbReference type="STRING" id="1335048.AKL17_1888"/>
<evidence type="ECO:0000256" key="1">
    <source>
        <dbReference type="SAM" id="MobiDB-lite"/>
    </source>
</evidence>
<keyword evidence="3" id="KW-1185">Reference proteome</keyword>